<dbReference type="EMBL" id="SZYE01000034">
    <property type="protein sequence ID" value="TKR24329.1"/>
    <property type="molecule type" value="Genomic_DNA"/>
</dbReference>
<reference evidence="2 3" key="1">
    <citation type="submission" date="2019-05" db="EMBL/GenBank/DDBJ databases">
        <title>Genome sequence of Cellulomonas hominis strain CS1.</title>
        <authorList>
            <person name="Belmont J."/>
            <person name="Maclea K.S."/>
        </authorList>
    </citation>
    <scope>NUCLEOTIDE SEQUENCE [LARGE SCALE GENOMIC DNA]</scope>
    <source>
        <strain evidence="2 3">CS1</strain>
    </source>
</reference>
<organism evidence="2 3">
    <name type="scientific">Cellulomonas hominis</name>
    <dbReference type="NCBI Taxonomy" id="156981"/>
    <lineage>
        <taxon>Bacteria</taxon>
        <taxon>Bacillati</taxon>
        <taxon>Actinomycetota</taxon>
        <taxon>Actinomycetes</taxon>
        <taxon>Micrococcales</taxon>
        <taxon>Cellulomonadaceae</taxon>
        <taxon>Cellulomonas</taxon>
    </lineage>
</organism>
<protein>
    <submittedName>
        <fullName evidence="2">Chromosome partitioning protein</fullName>
    </submittedName>
</protein>
<feature type="region of interest" description="Disordered" evidence="1">
    <location>
        <begin position="1"/>
        <end position="42"/>
    </location>
</feature>
<proteinExistence type="predicted"/>
<dbReference type="Proteomes" id="UP000308121">
    <property type="component" value="Unassembled WGS sequence"/>
</dbReference>
<comment type="caution">
    <text evidence="2">The sequence shown here is derived from an EMBL/GenBank/DDBJ whole genome shotgun (WGS) entry which is preliminary data.</text>
</comment>
<evidence type="ECO:0000313" key="2">
    <source>
        <dbReference type="EMBL" id="TKR24329.1"/>
    </source>
</evidence>
<dbReference type="RefSeq" id="WP_154728917.1">
    <property type="nucleotide sequence ID" value="NZ_SZYE01000034.1"/>
</dbReference>
<gene>
    <name evidence="2" type="ORF">FA014_06685</name>
</gene>
<sequence length="42" mass="4696">MSEDIPDSFDPQQPDLPTLDVDPDPLPDDHEGEAPTRDDPEH</sequence>
<name>A0A7Z8K1I2_9CELL</name>
<accession>A0A7Z8K1I2</accession>
<evidence type="ECO:0000313" key="3">
    <source>
        <dbReference type="Proteomes" id="UP000308121"/>
    </source>
</evidence>
<feature type="compositionally biased region" description="Low complexity" evidence="1">
    <location>
        <begin position="10"/>
        <end position="20"/>
    </location>
</feature>
<evidence type="ECO:0000256" key="1">
    <source>
        <dbReference type="SAM" id="MobiDB-lite"/>
    </source>
</evidence>
<feature type="compositionally biased region" description="Basic and acidic residues" evidence="1">
    <location>
        <begin position="27"/>
        <end position="42"/>
    </location>
</feature>
<dbReference type="AlphaFoldDB" id="A0A7Z8K1I2"/>